<accession>A0AAD5N8N8</accession>
<evidence type="ECO:0000313" key="2">
    <source>
        <dbReference type="Proteomes" id="UP001196413"/>
    </source>
</evidence>
<gene>
    <name evidence="1" type="ORF">KIN20_023102</name>
</gene>
<protein>
    <submittedName>
        <fullName evidence="1">Uncharacterized protein</fullName>
    </submittedName>
</protein>
<reference evidence="1" key="1">
    <citation type="submission" date="2021-06" db="EMBL/GenBank/DDBJ databases">
        <title>Parelaphostrongylus tenuis whole genome reference sequence.</title>
        <authorList>
            <person name="Garwood T.J."/>
            <person name="Larsen P.A."/>
            <person name="Fountain-Jones N.M."/>
            <person name="Garbe J.R."/>
            <person name="Macchietto M.G."/>
            <person name="Kania S.A."/>
            <person name="Gerhold R.W."/>
            <person name="Richards J.E."/>
            <person name="Wolf T.M."/>
        </authorList>
    </citation>
    <scope>NUCLEOTIDE SEQUENCE</scope>
    <source>
        <strain evidence="1">MNPRO001-30</strain>
        <tissue evidence="1">Meninges</tissue>
    </source>
</reference>
<dbReference type="EMBL" id="JAHQIW010004657">
    <property type="protein sequence ID" value="KAJ1363271.1"/>
    <property type="molecule type" value="Genomic_DNA"/>
</dbReference>
<keyword evidence="2" id="KW-1185">Reference proteome</keyword>
<sequence length="75" mass="8555">MSSLTSTPLHIHAQNVTVSVIIAVDTIWNTITRILKYERESEPPVCFLTALFISEDDLFSRHQLMNELPTDAVQR</sequence>
<proteinExistence type="predicted"/>
<organism evidence="1 2">
    <name type="scientific">Parelaphostrongylus tenuis</name>
    <name type="common">Meningeal worm</name>
    <dbReference type="NCBI Taxonomy" id="148309"/>
    <lineage>
        <taxon>Eukaryota</taxon>
        <taxon>Metazoa</taxon>
        <taxon>Ecdysozoa</taxon>
        <taxon>Nematoda</taxon>
        <taxon>Chromadorea</taxon>
        <taxon>Rhabditida</taxon>
        <taxon>Rhabditina</taxon>
        <taxon>Rhabditomorpha</taxon>
        <taxon>Strongyloidea</taxon>
        <taxon>Metastrongylidae</taxon>
        <taxon>Parelaphostrongylus</taxon>
    </lineage>
</organism>
<comment type="caution">
    <text evidence="1">The sequence shown here is derived from an EMBL/GenBank/DDBJ whole genome shotgun (WGS) entry which is preliminary data.</text>
</comment>
<dbReference type="AlphaFoldDB" id="A0AAD5N8N8"/>
<dbReference type="Proteomes" id="UP001196413">
    <property type="component" value="Unassembled WGS sequence"/>
</dbReference>
<evidence type="ECO:0000313" key="1">
    <source>
        <dbReference type="EMBL" id="KAJ1363271.1"/>
    </source>
</evidence>
<name>A0AAD5N8N8_PARTN</name>